<dbReference type="SUPFAM" id="SSF161266">
    <property type="entry name" value="Gam-like"/>
    <property type="match status" value="1"/>
</dbReference>
<evidence type="ECO:0000313" key="1">
    <source>
        <dbReference type="EMBL" id="PTX08074.1"/>
    </source>
</evidence>
<name>A0A2T5XXA3_9FLAO</name>
<dbReference type="EMBL" id="QBKG01000002">
    <property type="protein sequence ID" value="PTX08074.1"/>
    <property type="molecule type" value="Genomic_DNA"/>
</dbReference>
<protein>
    <submittedName>
        <fullName evidence="1">Phage host-nuclease inhibitor protein Gam</fullName>
    </submittedName>
</protein>
<dbReference type="Proteomes" id="UP000243985">
    <property type="component" value="Unassembled WGS sequence"/>
</dbReference>
<proteinExistence type="predicted"/>
<dbReference type="GeneID" id="84580090"/>
<dbReference type="GO" id="GO:0042262">
    <property type="term" value="P:DNA protection"/>
    <property type="evidence" value="ECO:0007669"/>
    <property type="project" value="InterPro"/>
</dbReference>
<dbReference type="RefSeq" id="WP_107781341.1">
    <property type="nucleotide sequence ID" value="NZ_QBKG01000002.1"/>
</dbReference>
<dbReference type="AlphaFoldDB" id="A0A2T5XXA3"/>
<sequence length="171" mass="19396">MATRTKKIVQTGVTKEQMETSFSDYAKAEAEIAKINATIDVEVTKIRDKYADKITNLQQIKDDNFDVLQAYALENRDTLFTKKKSLDSLHGTIGFRTGTPKLKTLKGFTWGAVTNLLKEFLPQYVRLTEEPAKDKLLADREDEQIATLFPKVGISVVQDETFFVEVKKEAE</sequence>
<dbReference type="GO" id="GO:0003690">
    <property type="term" value="F:double-stranded DNA binding"/>
    <property type="evidence" value="ECO:0007669"/>
    <property type="project" value="InterPro"/>
</dbReference>
<organism evidence="1 2">
    <name type="scientific">Capnocytophaga leadbetteri</name>
    <dbReference type="NCBI Taxonomy" id="327575"/>
    <lineage>
        <taxon>Bacteria</taxon>
        <taxon>Pseudomonadati</taxon>
        <taxon>Bacteroidota</taxon>
        <taxon>Flavobacteriia</taxon>
        <taxon>Flavobacteriales</taxon>
        <taxon>Flavobacteriaceae</taxon>
        <taxon>Capnocytophaga</taxon>
    </lineage>
</organism>
<accession>A0A2T5XXA3</accession>
<reference evidence="1 2" key="1">
    <citation type="submission" date="2018-04" db="EMBL/GenBank/DDBJ databases">
        <title>Genomic Encyclopedia of Archaeal and Bacterial Type Strains, Phase II (KMG-II): from individual species to whole genera.</title>
        <authorList>
            <person name="Goeker M."/>
        </authorList>
    </citation>
    <scope>NUCLEOTIDE SEQUENCE [LARGE SCALE GENOMIC DNA]</scope>
    <source>
        <strain evidence="1 2">DSM 22902</strain>
    </source>
</reference>
<dbReference type="InterPro" id="IPR009951">
    <property type="entry name" value="Host-nuc_inhib_Gam"/>
</dbReference>
<evidence type="ECO:0000313" key="2">
    <source>
        <dbReference type="Proteomes" id="UP000243985"/>
    </source>
</evidence>
<gene>
    <name evidence="1" type="ORF">C8P65_102116</name>
</gene>
<dbReference type="Pfam" id="PF07352">
    <property type="entry name" value="Phage_Mu_Gam"/>
    <property type="match status" value="1"/>
</dbReference>
<comment type="caution">
    <text evidence="1">The sequence shown here is derived from an EMBL/GenBank/DDBJ whole genome shotgun (WGS) entry which is preliminary data.</text>
</comment>